<sequence length="295" mass="34873">MKLAAHVLAYNVNRFLKAVIGNLEPHVDKIYIAYPERPFGYNTASRQNLVNPTKLEDILSITDSNKIEILRGDWITEEDMRNDCLQKARFEGFDWFLIQDADEFYTESTWNQIKRILLSNKSDNCFKTTWYNFWKSSQYVLVQPDGSIKNTNASFAIRCNSDIKFLRKRWFGGNIPVLDCPCYHYGYVMSDREMAEKITTWSHANDIFNNNWYKHKWQNWNESTRFLNPIEPTMWSRAIRFPFEQPNFAEEFALPIKNLQSQSFSDMFGDAVYNLDVNLYRVRKSIGKVVKKQVI</sequence>
<organism evidence="1 2">
    <name type="scientific">Flavisolibacter ginsengisoli DSM 18119</name>
    <dbReference type="NCBI Taxonomy" id="1121884"/>
    <lineage>
        <taxon>Bacteria</taxon>
        <taxon>Pseudomonadati</taxon>
        <taxon>Bacteroidota</taxon>
        <taxon>Chitinophagia</taxon>
        <taxon>Chitinophagales</taxon>
        <taxon>Chitinophagaceae</taxon>
        <taxon>Flavisolibacter</taxon>
    </lineage>
</organism>
<gene>
    <name evidence="1" type="ORF">SAMN02745131_03386</name>
</gene>
<dbReference type="Proteomes" id="UP000184048">
    <property type="component" value="Unassembled WGS sequence"/>
</dbReference>
<dbReference type="AlphaFoldDB" id="A0A1M5E1H0"/>
<dbReference type="STRING" id="1121884.SAMN02745131_03386"/>
<dbReference type="OrthoDB" id="745987at2"/>
<evidence type="ECO:0000313" key="2">
    <source>
        <dbReference type="Proteomes" id="UP000184048"/>
    </source>
</evidence>
<name>A0A1M5E1H0_9BACT</name>
<proteinExistence type="predicted"/>
<evidence type="ECO:0008006" key="3">
    <source>
        <dbReference type="Google" id="ProtNLM"/>
    </source>
</evidence>
<dbReference type="RefSeq" id="WP_072836522.1">
    <property type="nucleotide sequence ID" value="NZ_FQUU01000017.1"/>
</dbReference>
<keyword evidence="2" id="KW-1185">Reference proteome</keyword>
<reference evidence="1 2" key="1">
    <citation type="submission" date="2016-11" db="EMBL/GenBank/DDBJ databases">
        <authorList>
            <person name="Jaros S."/>
            <person name="Januszkiewicz K."/>
            <person name="Wedrychowicz H."/>
        </authorList>
    </citation>
    <scope>NUCLEOTIDE SEQUENCE [LARGE SCALE GENOMIC DNA]</scope>
    <source>
        <strain evidence="1 2">DSM 18119</strain>
    </source>
</reference>
<evidence type="ECO:0000313" key="1">
    <source>
        <dbReference type="EMBL" id="SHF73083.1"/>
    </source>
</evidence>
<accession>A0A1M5E1H0</accession>
<dbReference type="EMBL" id="FQUU01000017">
    <property type="protein sequence ID" value="SHF73083.1"/>
    <property type="molecule type" value="Genomic_DNA"/>
</dbReference>
<protein>
    <recommendedName>
        <fullName evidence="3">Glycosyl transferase family 2</fullName>
    </recommendedName>
</protein>